<accession>A0A7L7KSS7</accession>
<evidence type="ECO:0008006" key="4">
    <source>
        <dbReference type="Google" id="ProtNLM"/>
    </source>
</evidence>
<organism evidence="2 3">
    <name type="scientific">Candidatus Xianfuyuplasma coldseepsis</name>
    <dbReference type="NCBI Taxonomy" id="2782163"/>
    <lineage>
        <taxon>Bacteria</taxon>
        <taxon>Bacillati</taxon>
        <taxon>Mycoplasmatota</taxon>
        <taxon>Mollicutes</taxon>
        <taxon>Candidatus Izemoplasmatales</taxon>
        <taxon>Candidatus Izemoplasmataceae</taxon>
        <taxon>Candidatus Xianfuyuplasma</taxon>
    </lineage>
</organism>
<dbReference type="KEGG" id="xcl:G4Z02_08960"/>
<feature type="signal peptide" evidence="1">
    <location>
        <begin position="1"/>
        <end position="19"/>
    </location>
</feature>
<feature type="chain" id="PRO_5036489897" description="Lipoprotein" evidence="1">
    <location>
        <begin position="20"/>
        <end position="311"/>
    </location>
</feature>
<protein>
    <recommendedName>
        <fullName evidence="4">Lipoprotein</fullName>
    </recommendedName>
</protein>
<proteinExistence type="predicted"/>
<keyword evidence="1" id="KW-0732">Signal</keyword>
<evidence type="ECO:0000313" key="2">
    <source>
        <dbReference type="EMBL" id="QMS85870.1"/>
    </source>
</evidence>
<sequence>MKRYTLVMVLFIVVFVLSACSPDQISDAIEDCQNDPECYGVVDQTITEELEARGITGGLMSVEEITAVEDVLASYYIDPVEYPEELYGVLSQFLDASLNLIGSNNEAVSEISDRVRDTFMRDTFLNSVFLFRELNRDNRQYLTVDNTRYIVYKTGANSYHYEVQADYKYEFEIDTELNKVYFQNELLSNELFEFSDITDNVTLFKGMLFVIEQDILYYAYPFDGNVVGLYDLTTNERYEMLLYDVGFDVFIYGDSGAQFERYNGIEYTGTLVDFLGYIQTVESFSNLEVEVIQMLEQQYSTIEFTYQVEMK</sequence>
<dbReference type="EMBL" id="CP048914">
    <property type="protein sequence ID" value="QMS85870.1"/>
    <property type="molecule type" value="Genomic_DNA"/>
</dbReference>
<name>A0A7L7KSS7_9MOLU</name>
<dbReference type="RefSeq" id="WP_258877682.1">
    <property type="nucleotide sequence ID" value="NZ_CP048914.1"/>
</dbReference>
<gene>
    <name evidence="2" type="ORF">G4Z02_08960</name>
</gene>
<dbReference type="PROSITE" id="PS51257">
    <property type="entry name" value="PROKAR_LIPOPROTEIN"/>
    <property type="match status" value="1"/>
</dbReference>
<reference evidence="2 3" key="1">
    <citation type="submission" date="2020-02" db="EMBL/GenBank/DDBJ databases">
        <authorList>
            <person name="Zheng R.K."/>
            <person name="Sun C.M."/>
        </authorList>
    </citation>
    <scope>NUCLEOTIDE SEQUENCE [LARGE SCALE GENOMIC DNA]</scope>
    <source>
        <strain evidence="3">zrk13</strain>
    </source>
</reference>
<evidence type="ECO:0000256" key="1">
    <source>
        <dbReference type="SAM" id="SignalP"/>
    </source>
</evidence>
<dbReference type="AlphaFoldDB" id="A0A7L7KSS7"/>
<evidence type="ECO:0000313" key="3">
    <source>
        <dbReference type="Proteomes" id="UP000514720"/>
    </source>
</evidence>
<dbReference type="Proteomes" id="UP000514720">
    <property type="component" value="Chromosome"/>
</dbReference>
<keyword evidence="3" id="KW-1185">Reference proteome</keyword>